<dbReference type="InterPro" id="IPR000754">
    <property type="entry name" value="Ribosomal_uS9"/>
</dbReference>
<dbReference type="PANTHER" id="PTHR21569:SF1">
    <property type="entry name" value="SMALL RIBOSOMAL SUBUNIT PROTEIN US9M"/>
    <property type="match status" value="1"/>
</dbReference>
<dbReference type="PANTHER" id="PTHR21569">
    <property type="entry name" value="RIBOSOMAL PROTEIN S9"/>
    <property type="match status" value="1"/>
</dbReference>
<evidence type="ECO:0000256" key="3">
    <source>
        <dbReference type="ARBA" id="ARBA00023274"/>
    </source>
</evidence>
<accession>A0A7R8ZWM4</accession>
<dbReference type="Pfam" id="PF00380">
    <property type="entry name" value="Ribosomal_S9"/>
    <property type="match status" value="1"/>
</dbReference>
<dbReference type="InterPro" id="IPR020568">
    <property type="entry name" value="Ribosomal_Su5_D2-typ_SF"/>
</dbReference>
<feature type="non-terminal residue" evidence="5">
    <location>
        <position position="65"/>
    </location>
</feature>
<name>A0A7R8ZWM4_9CRUS</name>
<dbReference type="EMBL" id="OB685533">
    <property type="protein sequence ID" value="CAD7237184.1"/>
    <property type="molecule type" value="Genomic_DNA"/>
</dbReference>
<dbReference type="SUPFAM" id="SSF54211">
    <property type="entry name" value="Ribosomal protein S5 domain 2-like"/>
    <property type="match status" value="1"/>
</dbReference>
<dbReference type="Gene3D" id="3.30.230.10">
    <property type="match status" value="1"/>
</dbReference>
<dbReference type="GO" id="GO:0006412">
    <property type="term" value="P:translation"/>
    <property type="evidence" value="ECO:0007669"/>
    <property type="project" value="InterPro"/>
</dbReference>
<protein>
    <submittedName>
        <fullName evidence="5">Uncharacterized protein</fullName>
    </submittedName>
</protein>
<dbReference type="GO" id="GO:0003735">
    <property type="term" value="F:structural constituent of ribosome"/>
    <property type="evidence" value="ECO:0007669"/>
    <property type="project" value="InterPro"/>
</dbReference>
<evidence type="ECO:0000256" key="4">
    <source>
        <dbReference type="RuleBase" id="RU003815"/>
    </source>
</evidence>
<dbReference type="OrthoDB" id="10254627at2759"/>
<dbReference type="PROSITE" id="PS00360">
    <property type="entry name" value="RIBOSOMAL_S9"/>
    <property type="match status" value="1"/>
</dbReference>
<evidence type="ECO:0000313" key="5">
    <source>
        <dbReference type="EMBL" id="CAD7237184.1"/>
    </source>
</evidence>
<dbReference type="GO" id="GO:0003723">
    <property type="term" value="F:RNA binding"/>
    <property type="evidence" value="ECO:0007669"/>
    <property type="project" value="TreeGrafter"/>
</dbReference>
<dbReference type="InterPro" id="IPR014721">
    <property type="entry name" value="Ribsml_uS5_D2-typ_fold_subgr"/>
</dbReference>
<dbReference type="GO" id="GO:0022627">
    <property type="term" value="C:cytosolic small ribosomal subunit"/>
    <property type="evidence" value="ECO:0007669"/>
    <property type="project" value="TreeGrafter"/>
</dbReference>
<reference evidence="5" key="1">
    <citation type="submission" date="2020-11" db="EMBL/GenBank/DDBJ databases">
        <authorList>
            <person name="Tran Van P."/>
        </authorList>
    </citation>
    <scope>NUCLEOTIDE SEQUENCE</scope>
</reference>
<keyword evidence="3 4" id="KW-0687">Ribonucleoprotein</keyword>
<evidence type="ECO:0000256" key="2">
    <source>
        <dbReference type="ARBA" id="ARBA00022980"/>
    </source>
</evidence>
<keyword evidence="2 4" id="KW-0689">Ribosomal protein</keyword>
<evidence type="ECO:0000256" key="1">
    <source>
        <dbReference type="ARBA" id="ARBA00005251"/>
    </source>
</evidence>
<comment type="similarity">
    <text evidence="1 4">Belongs to the universal ribosomal protein uS9 family.</text>
</comment>
<gene>
    <name evidence="5" type="ORF">CTOB1V02_LOCUS14999</name>
</gene>
<dbReference type="InterPro" id="IPR020574">
    <property type="entry name" value="Ribosomal_uS9_CS"/>
</dbReference>
<organism evidence="5">
    <name type="scientific">Cyprideis torosa</name>
    <dbReference type="NCBI Taxonomy" id="163714"/>
    <lineage>
        <taxon>Eukaryota</taxon>
        <taxon>Metazoa</taxon>
        <taxon>Ecdysozoa</taxon>
        <taxon>Arthropoda</taxon>
        <taxon>Crustacea</taxon>
        <taxon>Oligostraca</taxon>
        <taxon>Ostracoda</taxon>
        <taxon>Podocopa</taxon>
        <taxon>Podocopida</taxon>
        <taxon>Cytherocopina</taxon>
        <taxon>Cytheroidea</taxon>
        <taxon>Cytherideidae</taxon>
        <taxon>Cyprideis</taxon>
    </lineage>
</organism>
<dbReference type="AlphaFoldDB" id="A0A7R8ZWM4"/>
<sequence>MQYNLTHPLDATETRNAYDWHIVVRGGGFKGQAQAIRMAMSRALVEANQEYRVVLKPLKYLTRDA</sequence>
<proteinExistence type="inferred from homology"/>